<gene>
    <name evidence="1" type="ORF">BDV98DRAFT_586091</name>
</gene>
<organism evidence="1 2">
    <name type="scientific">Pterulicium gracile</name>
    <dbReference type="NCBI Taxonomy" id="1884261"/>
    <lineage>
        <taxon>Eukaryota</taxon>
        <taxon>Fungi</taxon>
        <taxon>Dikarya</taxon>
        <taxon>Basidiomycota</taxon>
        <taxon>Agaricomycotina</taxon>
        <taxon>Agaricomycetes</taxon>
        <taxon>Agaricomycetidae</taxon>
        <taxon>Agaricales</taxon>
        <taxon>Pleurotineae</taxon>
        <taxon>Pterulaceae</taxon>
        <taxon>Pterulicium</taxon>
    </lineage>
</organism>
<dbReference type="Proteomes" id="UP000305067">
    <property type="component" value="Unassembled WGS sequence"/>
</dbReference>
<dbReference type="STRING" id="1884261.A0A5C3Q4W5"/>
<evidence type="ECO:0000313" key="1">
    <source>
        <dbReference type="EMBL" id="TFK96861.1"/>
    </source>
</evidence>
<dbReference type="OrthoDB" id="1886636at2759"/>
<dbReference type="AlphaFoldDB" id="A0A5C3Q4W5"/>
<evidence type="ECO:0000313" key="2">
    <source>
        <dbReference type="Proteomes" id="UP000305067"/>
    </source>
</evidence>
<dbReference type="EMBL" id="ML178854">
    <property type="protein sequence ID" value="TFK96861.1"/>
    <property type="molecule type" value="Genomic_DNA"/>
</dbReference>
<sequence>MGNGNNSSTSQQEITEGRATLATAITLRTPGQVQKSYFGRGTFGLDAASGNYPLSWPSQEVFVLWKEQEEQTKCIELRVARTKPQKPTSAWKTRVTYVCSREPTGGIKQLQPGHEPKQTNCKIPSQKTGCVCILVVKTYLDTNAIRGQYIDIHSHATGKANIIYTRLSKAVKQQIVDYLTQGLAIGTVLQKICGANFHKSHAGPVPAIHPAPQSQSNFSHSMGGEVRGIRFSSLLQKSCQSEPIGHIHA</sequence>
<name>A0A5C3Q4W5_9AGAR</name>
<accession>A0A5C3Q4W5</accession>
<proteinExistence type="predicted"/>
<protein>
    <submittedName>
        <fullName evidence="1">Uncharacterized protein</fullName>
    </submittedName>
</protein>
<keyword evidence="2" id="KW-1185">Reference proteome</keyword>
<reference evidence="1 2" key="1">
    <citation type="journal article" date="2019" name="Nat. Ecol. Evol.">
        <title>Megaphylogeny resolves global patterns of mushroom evolution.</title>
        <authorList>
            <person name="Varga T."/>
            <person name="Krizsan K."/>
            <person name="Foldi C."/>
            <person name="Dima B."/>
            <person name="Sanchez-Garcia M."/>
            <person name="Sanchez-Ramirez S."/>
            <person name="Szollosi G.J."/>
            <person name="Szarkandi J.G."/>
            <person name="Papp V."/>
            <person name="Albert L."/>
            <person name="Andreopoulos W."/>
            <person name="Angelini C."/>
            <person name="Antonin V."/>
            <person name="Barry K.W."/>
            <person name="Bougher N.L."/>
            <person name="Buchanan P."/>
            <person name="Buyck B."/>
            <person name="Bense V."/>
            <person name="Catcheside P."/>
            <person name="Chovatia M."/>
            <person name="Cooper J."/>
            <person name="Damon W."/>
            <person name="Desjardin D."/>
            <person name="Finy P."/>
            <person name="Geml J."/>
            <person name="Haridas S."/>
            <person name="Hughes K."/>
            <person name="Justo A."/>
            <person name="Karasinski D."/>
            <person name="Kautmanova I."/>
            <person name="Kiss B."/>
            <person name="Kocsube S."/>
            <person name="Kotiranta H."/>
            <person name="LaButti K.M."/>
            <person name="Lechner B.E."/>
            <person name="Liimatainen K."/>
            <person name="Lipzen A."/>
            <person name="Lukacs Z."/>
            <person name="Mihaltcheva S."/>
            <person name="Morgado L.N."/>
            <person name="Niskanen T."/>
            <person name="Noordeloos M.E."/>
            <person name="Ohm R.A."/>
            <person name="Ortiz-Santana B."/>
            <person name="Ovrebo C."/>
            <person name="Racz N."/>
            <person name="Riley R."/>
            <person name="Savchenko A."/>
            <person name="Shiryaev A."/>
            <person name="Soop K."/>
            <person name="Spirin V."/>
            <person name="Szebenyi C."/>
            <person name="Tomsovsky M."/>
            <person name="Tulloss R.E."/>
            <person name="Uehling J."/>
            <person name="Grigoriev I.V."/>
            <person name="Vagvolgyi C."/>
            <person name="Papp T."/>
            <person name="Martin F.M."/>
            <person name="Miettinen O."/>
            <person name="Hibbett D.S."/>
            <person name="Nagy L.G."/>
        </authorList>
    </citation>
    <scope>NUCLEOTIDE SEQUENCE [LARGE SCALE GENOMIC DNA]</scope>
    <source>
        <strain evidence="1 2">CBS 309.79</strain>
    </source>
</reference>